<dbReference type="GO" id="GO:0019843">
    <property type="term" value="F:rRNA binding"/>
    <property type="evidence" value="ECO:0007669"/>
    <property type="project" value="UniProtKB-UniRule"/>
</dbReference>
<dbReference type="InterPro" id="IPR002358">
    <property type="entry name" value="Ribosomal_uL6_CS"/>
</dbReference>
<dbReference type="PANTHER" id="PTHR11655">
    <property type="entry name" value="60S/50S RIBOSOMAL PROTEIN L6/L9"/>
    <property type="match status" value="1"/>
</dbReference>
<evidence type="ECO:0000259" key="7">
    <source>
        <dbReference type="Pfam" id="PF00347"/>
    </source>
</evidence>
<evidence type="ECO:0000256" key="4">
    <source>
        <dbReference type="HAMAP-Rule" id="MF_01365"/>
    </source>
</evidence>
<proteinExistence type="inferred from homology"/>
<dbReference type="InterPro" id="IPR020040">
    <property type="entry name" value="Ribosomal_uL6_a/b-dom"/>
</dbReference>
<comment type="similarity">
    <text evidence="1 4 5">Belongs to the universal ribosomal protein uL6 family.</text>
</comment>
<accession>A0A2K8L929</accession>
<name>A0A2K8L929_9PROT</name>
<evidence type="ECO:0000256" key="1">
    <source>
        <dbReference type="ARBA" id="ARBA00009356"/>
    </source>
</evidence>
<sequence>MSRVGKEPITIPAGVEVRLSDDTVTVKGAKGELSSPLFAGITAEQDGNTLTISCADLETKKTKSFYGLARMLIANNITGVSQGFEKKLELKGVGYRAQSQGKSLNLSLGFSHPVIYALPDGVDATVEQSIITVTGIDKQKVGQVAAEIRAFRPPEPYKGKGVRYVGEHVAMKEGKKA</sequence>
<dbReference type="AlphaFoldDB" id="A0A2K8L929"/>
<keyword evidence="2 4" id="KW-0689">Ribosomal protein</keyword>
<dbReference type="GO" id="GO:0003735">
    <property type="term" value="F:structural constituent of ribosome"/>
    <property type="evidence" value="ECO:0007669"/>
    <property type="project" value="UniProtKB-UniRule"/>
</dbReference>
<dbReference type="GO" id="GO:0002181">
    <property type="term" value="P:cytoplasmic translation"/>
    <property type="evidence" value="ECO:0007669"/>
    <property type="project" value="TreeGrafter"/>
</dbReference>
<dbReference type="PIRSF" id="PIRSF002162">
    <property type="entry name" value="Ribosomal_L6"/>
    <property type="match status" value="1"/>
</dbReference>
<keyword evidence="4 6" id="KW-0694">RNA-binding</keyword>
<reference evidence="8 9" key="1">
    <citation type="submission" date="2016-12" db="EMBL/GenBank/DDBJ databases">
        <title>Isolation and genomic insights into novel planktonic Zetaproteobacteria from stratified waters of the Chesapeake Bay.</title>
        <authorList>
            <person name="McAllister S.M."/>
            <person name="Kato S."/>
            <person name="Chan C.S."/>
            <person name="Chiu B.K."/>
            <person name="Field E.K."/>
        </authorList>
    </citation>
    <scope>NUCLEOTIDE SEQUENCE [LARGE SCALE GENOMIC DNA]</scope>
    <source>
        <strain evidence="8 9">CP-8</strain>
    </source>
</reference>
<feature type="domain" description="Large ribosomal subunit protein uL6 alpha-beta" evidence="7">
    <location>
        <begin position="11"/>
        <end position="83"/>
    </location>
</feature>
<gene>
    <name evidence="4" type="primary">rplF</name>
    <name evidence="8" type="ORF">Ga0123462_1922</name>
</gene>
<keyword evidence="9" id="KW-1185">Reference proteome</keyword>
<dbReference type="PROSITE" id="PS00525">
    <property type="entry name" value="RIBOSOMAL_L6_1"/>
    <property type="match status" value="1"/>
</dbReference>
<feature type="domain" description="Large ribosomal subunit protein uL6 alpha-beta" evidence="7">
    <location>
        <begin position="92"/>
        <end position="164"/>
    </location>
</feature>
<evidence type="ECO:0000256" key="6">
    <source>
        <dbReference type="RuleBase" id="RU003870"/>
    </source>
</evidence>
<dbReference type="InterPro" id="IPR036789">
    <property type="entry name" value="Ribosomal_uL6-like_a/b-dom_sf"/>
</dbReference>
<keyword evidence="3 4" id="KW-0687">Ribonucleoprotein</keyword>
<comment type="function">
    <text evidence="4 6">This protein binds to the 23S rRNA, and is important in its secondary structure. It is located near the subunit interface in the base of the L7/L12 stalk, and near the tRNA binding site of the peptidyltransferase center.</text>
</comment>
<dbReference type="FunFam" id="3.90.930.12:FF:000001">
    <property type="entry name" value="50S ribosomal protein L6"/>
    <property type="match status" value="1"/>
</dbReference>
<dbReference type="Proteomes" id="UP000231637">
    <property type="component" value="Chromosome"/>
</dbReference>
<dbReference type="HAMAP" id="MF_01365_B">
    <property type="entry name" value="Ribosomal_uL6_B"/>
    <property type="match status" value="1"/>
</dbReference>
<dbReference type="InterPro" id="IPR019906">
    <property type="entry name" value="Ribosomal_uL6_bac-type"/>
</dbReference>
<dbReference type="PANTHER" id="PTHR11655:SF14">
    <property type="entry name" value="LARGE RIBOSOMAL SUBUNIT PROTEIN UL6M"/>
    <property type="match status" value="1"/>
</dbReference>
<dbReference type="InterPro" id="IPR000702">
    <property type="entry name" value="Ribosomal_uL6-like"/>
</dbReference>
<organism evidence="8 9">
    <name type="scientific">Mariprofundus ferrinatatus</name>
    <dbReference type="NCBI Taxonomy" id="1921087"/>
    <lineage>
        <taxon>Bacteria</taxon>
        <taxon>Pseudomonadati</taxon>
        <taxon>Pseudomonadota</taxon>
        <taxon>Candidatius Mariprofundia</taxon>
        <taxon>Mariprofundales</taxon>
        <taxon>Mariprofundaceae</taxon>
        <taxon>Mariprofundus</taxon>
    </lineage>
</organism>
<dbReference type="NCBIfam" id="TIGR03654">
    <property type="entry name" value="L6_bact"/>
    <property type="match status" value="1"/>
</dbReference>
<evidence type="ECO:0000313" key="9">
    <source>
        <dbReference type="Proteomes" id="UP000231637"/>
    </source>
</evidence>
<dbReference type="EMBL" id="CP018800">
    <property type="protein sequence ID" value="ATX82759.1"/>
    <property type="molecule type" value="Genomic_DNA"/>
</dbReference>
<dbReference type="SUPFAM" id="SSF56053">
    <property type="entry name" value="Ribosomal protein L6"/>
    <property type="match status" value="2"/>
</dbReference>
<dbReference type="GO" id="GO:0022625">
    <property type="term" value="C:cytosolic large ribosomal subunit"/>
    <property type="evidence" value="ECO:0007669"/>
    <property type="project" value="UniProtKB-UniRule"/>
</dbReference>
<dbReference type="PRINTS" id="PR00059">
    <property type="entry name" value="RIBOSOMALL6"/>
</dbReference>
<dbReference type="Gene3D" id="3.90.930.12">
    <property type="entry name" value="Ribosomal protein L6, alpha-beta domain"/>
    <property type="match status" value="2"/>
</dbReference>
<dbReference type="KEGG" id="mfn:Ga0123462_1922"/>
<evidence type="ECO:0000256" key="5">
    <source>
        <dbReference type="RuleBase" id="RU003869"/>
    </source>
</evidence>
<evidence type="ECO:0000313" key="8">
    <source>
        <dbReference type="EMBL" id="ATX82759.1"/>
    </source>
</evidence>
<dbReference type="Pfam" id="PF00347">
    <property type="entry name" value="Ribosomal_L6"/>
    <property type="match status" value="2"/>
</dbReference>
<evidence type="ECO:0000256" key="3">
    <source>
        <dbReference type="ARBA" id="ARBA00023274"/>
    </source>
</evidence>
<keyword evidence="4 6" id="KW-0699">rRNA-binding</keyword>
<comment type="subunit">
    <text evidence="4">Part of the 50S ribosomal subunit.</text>
</comment>
<dbReference type="OrthoDB" id="5292487at2"/>
<protein>
    <recommendedName>
        <fullName evidence="4">Large ribosomal subunit protein uL6</fullName>
    </recommendedName>
</protein>
<evidence type="ECO:0000256" key="2">
    <source>
        <dbReference type="ARBA" id="ARBA00022980"/>
    </source>
</evidence>
<dbReference type="RefSeq" id="WP_100266071.1">
    <property type="nucleotide sequence ID" value="NZ_CP018800.1"/>
</dbReference>